<name>A0AAV2K2J2_KNICA</name>
<gene>
    <name evidence="1" type="ORF">KC01_LOCUS12887</name>
</gene>
<evidence type="ECO:0000313" key="2">
    <source>
        <dbReference type="Proteomes" id="UP001497482"/>
    </source>
</evidence>
<dbReference type="AlphaFoldDB" id="A0AAV2K2J2"/>
<evidence type="ECO:0000313" key="1">
    <source>
        <dbReference type="EMBL" id="CAL1582240.1"/>
    </source>
</evidence>
<proteinExistence type="predicted"/>
<organism evidence="1 2">
    <name type="scientific">Knipowitschia caucasica</name>
    <name type="common">Caucasian dwarf goby</name>
    <name type="synonym">Pomatoschistus caucasicus</name>
    <dbReference type="NCBI Taxonomy" id="637954"/>
    <lineage>
        <taxon>Eukaryota</taxon>
        <taxon>Metazoa</taxon>
        <taxon>Chordata</taxon>
        <taxon>Craniata</taxon>
        <taxon>Vertebrata</taxon>
        <taxon>Euteleostomi</taxon>
        <taxon>Actinopterygii</taxon>
        <taxon>Neopterygii</taxon>
        <taxon>Teleostei</taxon>
        <taxon>Neoteleostei</taxon>
        <taxon>Acanthomorphata</taxon>
        <taxon>Gobiaria</taxon>
        <taxon>Gobiiformes</taxon>
        <taxon>Gobioidei</taxon>
        <taxon>Gobiidae</taxon>
        <taxon>Gobiinae</taxon>
        <taxon>Knipowitschia</taxon>
    </lineage>
</organism>
<sequence>MGVGAQLVCPQQVFSQSDNLTDGWIFPLSFDQVTVTDAPQFGRKRLVGVRGSSVESGDPSDVFLLGGVAPIPCSSNSLI</sequence>
<keyword evidence="2" id="KW-1185">Reference proteome</keyword>
<protein>
    <submittedName>
        <fullName evidence="1">Uncharacterized protein</fullName>
    </submittedName>
</protein>
<accession>A0AAV2K2J2</accession>
<reference evidence="1 2" key="1">
    <citation type="submission" date="2024-04" db="EMBL/GenBank/DDBJ databases">
        <authorList>
            <person name="Waldvogel A.-M."/>
            <person name="Schoenle A."/>
        </authorList>
    </citation>
    <scope>NUCLEOTIDE SEQUENCE [LARGE SCALE GENOMIC DNA]</scope>
</reference>
<dbReference type="Proteomes" id="UP001497482">
    <property type="component" value="Chromosome 15"/>
</dbReference>
<dbReference type="EMBL" id="OZ035837">
    <property type="protein sequence ID" value="CAL1582240.1"/>
    <property type="molecule type" value="Genomic_DNA"/>
</dbReference>